<evidence type="ECO:0008006" key="4">
    <source>
        <dbReference type="Google" id="ProtNLM"/>
    </source>
</evidence>
<feature type="transmembrane region" description="Helical" evidence="1">
    <location>
        <begin position="208"/>
        <end position="230"/>
    </location>
</feature>
<evidence type="ECO:0000256" key="1">
    <source>
        <dbReference type="SAM" id="Phobius"/>
    </source>
</evidence>
<proteinExistence type="predicted"/>
<comment type="caution">
    <text evidence="2">The sequence shown here is derived from an EMBL/GenBank/DDBJ whole genome shotgun (WGS) entry which is preliminary data.</text>
</comment>
<dbReference type="AlphaFoldDB" id="A0AA39S246"/>
<dbReference type="PANTHER" id="PTHR31170:SF9">
    <property type="entry name" value="PROTEIN, PUTATIVE (DUF247)-RELATED"/>
    <property type="match status" value="1"/>
</dbReference>
<protein>
    <recommendedName>
        <fullName evidence="4">DUF247 domain protein</fullName>
    </recommendedName>
</protein>
<reference evidence="2" key="2">
    <citation type="submission" date="2023-06" db="EMBL/GenBank/DDBJ databases">
        <authorList>
            <person name="Swenson N.G."/>
            <person name="Wegrzyn J.L."/>
            <person name="Mcevoy S.L."/>
        </authorList>
    </citation>
    <scope>NUCLEOTIDE SEQUENCE</scope>
    <source>
        <strain evidence="2">NS2018</strain>
        <tissue evidence="2">Leaf</tissue>
    </source>
</reference>
<evidence type="ECO:0000313" key="2">
    <source>
        <dbReference type="EMBL" id="KAK0581054.1"/>
    </source>
</evidence>
<keyword evidence="3" id="KW-1185">Reference proteome</keyword>
<keyword evidence="1" id="KW-1133">Transmembrane helix</keyword>
<dbReference type="EMBL" id="JAUESC010000384">
    <property type="protein sequence ID" value="KAK0581054.1"/>
    <property type="molecule type" value="Genomic_DNA"/>
</dbReference>
<reference evidence="2" key="1">
    <citation type="journal article" date="2022" name="Plant J.">
        <title>Strategies of tolerance reflected in two North American maple genomes.</title>
        <authorList>
            <person name="McEvoy S.L."/>
            <person name="Sezen U.U."/>
            <person name="Trouern-Trend A."/>
            <person name="McMahon S.M."/>
            <person name="Schaberg P.G."/>
            <person name="Yang J."/>
            <person name="Wegrzyn J.L."/>
            <person name="Swenson N.G."/>
        </authorList>
    </citation>
    <scope>NUCLEOTIDE SEQUENCE</scope>
    <source>
        <strain evidence="2">NS2018</strain>
    </source>
</reference>
<evidence type="ECO:0000313" key="3">
    <source>
        <dbReference type="Proteomes" id="UP001168877"/>
    </source>
</evidence>
<dbReference type="Pfam" id="PF03140">
    <property type="entry name" value="DUF247"/>
    <property type="match status" value="1"/>
</dbReference>
<dbReference type="InterPro" id="IPR004158">
    <property type="entry name" value="DUF247_pln"/>
</dbReference>
<keyword evidence="1" id="KW-0472">Membrane</keyword>
<dbReference type="Proteomes" id="UP001168877">
    <property type="component" value="Unassembled WGS sequence"/>
</dbReference>
<organism evidence="2 3">
    <name type="scientific">Acer saccharum</name>
    <name type="common">Sugar maple</name>
    <dbReference type="NCBI Taxonomy" id="4024"/>
    <lineage>
        <taxon>Eukaryota</taxon>
        <taxon>Viridiplantae</taxon>
        <taxon>Streptophyta</taxon>
        <taxon>Embryophyta</taxon>
        <taxon>Tracheophyta</taxon>
        <taxon>Spermatophyta</taxon>
        <taxon>Magnoliopsida</taxon>
        <taxon>eudicotyledons</taxon>
        <taxon>Gunneridae</taxon>
        <taxon>Pentapetalae</taxon>
        <taxon>rosids</taxon>
        <taxon>malvids</taxon>
        <taxon>Sapindales</taxon>
        <taxon>Sapindaceae</taxon>
        <taxon>Hippocastanoideae</taxon>
        <taxon>Acereae</taxon>
        <taxon>Acer</taxon>
    </lineage>
</organism>
<accession>A0AA39S246</accession>
<keyword evidence="1" id="KW-0812">Transmembrane</keyword>
<name>A0AA39S246_ACESA</name>
<gene>
    <name evidence="2" type="ORF">LWI29_009396</name>
</gene>
<dbReference type="PANTHER" id="PTHR31170">
    <property type="entry name" value="BNAC04G53230D PROTEIN"/>
    <property type="match status" value="1"/>
</dbReference>
<sequence>MPNGCNWSKMFNWSITEQPQLQHFTDFLRRSMLPEVQPTVQPGRPIIDLPCVTKLNTSGMEFKGIEDTHLPQISLRRRKLGKWLPWFEINELQIPRILICDQTEKIFRNLMALEIFHYPNNTYICHYTDLMDCLIDTDKDVDLLVEKGIIVNWVGDIKAIVRMFNRLNLQILIENSSYYEVVKEMKAHYRHPWNHLKATLKDVYFSNLWTSTATIGASFLLILTAIQTIYTMKQ</sequence>